<keyword evidence="1" id="KW-1133">Transmembrane helix</keyword>
<protein>
    <submittedName>
        <fullName evidence="3">VanZ family protein</fullName>
    </submittedName>
</protein>
<sequence length="208" mass="21621">MPTLALRRRRTLPGVPSGGAQDALRHPWQGGRMFGLALNLLFAAVLATLTIVALVRAVVPAPVRPLPVVLLTLVWAAAVGFMTLRPGTGLGVRLNLLPLQFDGPASAIDAVLNTFVFLPLGMLMVLAGARFGTVLLVALASTLTIEVTQYVTDLGRTADVNDVITNTLGALLGAAVLLGLRRLARPLNAPRRPAAPGLTPAATGPVPL</sequence>
<keyword evidence="1" id="KW-0812">Transmembrane</keyword>
<keyword evidence="4" id="KW-1185">Reference proteome</keyword>
<feature type="transmembrane region" description="Helical" evidence="1">
    <location>
        <begin position="104"/>
        <end position="126"/>
    </location>
</feature>
<keyword evidence="1" id="KW-0472">Membrane</keyword>
<dbReference type="InterPro" id="IPR006976">
    <property type="entry name" value="VanZ-like"/>
</dbReference>
<gene>
    <name evidence="3" type="ORF">NVV95_04895</name>
</gene>
<dbReference type="PANTHER" id="PTHR36834">
    <property type="entry name" value="MEMBRANE PROTEIN-RELATED"/>
    <property type="match status" value="1"/>
</dbReference>
<feature type="transmembrane region" description="Helical" evidence="1">
    <location>
        <begin position="66"/>
        <end position="84"/>
    </location>
</feature>
<dbReference type="Pfam" id="PF04892">
    <property type="entry name" value="VanZ"/>
    <property type="match status" value="1"/>
</dbReference>
<evidence type="ECO:0000259" key="2">
    <source>
        <dbReference type="Pfam" id="PF04892"/>
    </source>
</evidence>
<name>A0ABT2GCP4_9MICO</name>
<feature type="transmembrane region" description="Helical" evidence="1">
    <location>
        <begin position="36"/>
        <end position="59"/>
    </location>
</feature>
<dbReference type="EMBL" id="JANTEZ010000002">
    <property type="protein sequence ID" value="MCS5713886.1"/>
    <property type="molecule type" value="Genomic_DNA"/>
</dbReference>
<comment type="caution">
    <text evidence="3">The sequence shown here is derived from an EMBL/GenBank/DDBJ whole genome shotgun (WGS) entry which is preliminary data.</text>
</comment>
<feature type="transmembrane region" description="Helical" evidence="1">
    <location>
        <begin position="163"/>
        <end position="184"/>
    </location>
</feature>
<feature type="transmembrane region" description="Helical" evidence="1">
    <location>
        <begin position="133"/>
        <end position="151"/>
    </location>
</feature>
<dbReference type="PANTHER" id="PTHR36834:SF1">
    <property type="entry name" value="INTEGRAL MEMBRANE PROTEIN"/>
    <property type="match status" value="1"/>
</dbReference>
<evidence type="ECO:0000256" key="1">
    <source>
        <dbReference type="SAM" id="Phobius"/>
    </source>
</evidence>
<organism evidence="3 4">
    <name type="scientific">Herbiconiux gentiana</name>
    <dbReference type="NCBI Taxonomy" id="2970912"/>
    <lineage>
        <taxon>Bacteria</taxon>
        <taxon>Bacillati</taxon>
        <taxon>Actinomycetota</taxon>
        <taxon>Actinomycetes</taxon>
        <taxon>Micrococcales</taxon>
        <taxon>Microbacteriaceae</taxon>
        <taxon>Herbiconiux</taxon>
    </lineage>
</organism>
<feature type="domain" description="VanZ-like" evidence="2">
    <location>
        <begin position="69"/>
        <end position="177"/>
    </location>
</feature>
<reference evidence="3" key="1">
    <citation type="submission" date="2022-08" db="EMBL/GenBank/DDBJ databases">
        <authorList>
            <person name="Deng Y."/>
            <person name="Han X.-F."/>
            <person name="Zhang Y.-Q."/>
        </authorList>
    </citation>
    <scope>NUCLEOTIDE SEQUENCE</scope>
    <source>
        <strain evidence="3">CPCC 205716</strain>
    </source>
</reference>
<proteinExistence type="predicted"/>
<evidence type="ECO:0000313" key="4">
    <source>
        <dbReference type="Proteomes" id="UP001165580"/>
    </source>
</evidence>
<dbReference type="Proteomes" id="UP001165580">
    <property type="component" value="Unassembled WGS sequence"/>
</dbReference>
<dbReference type="InterPro" id="IPR053150">
    <property type="entry name" value="Teicoplanin_resist-assoc"/>
</dbReference>
<dbReference type="RefSeq" id="WP_259485421.1">
    <property type="nucleotide sequence ID" value="NZ_JANTEZ010000002.1"/>
</dbReference>
<evidence type="ECO:0000313" key="3">
    <source>
        <dbReference type="EMBL" id="MCS5713886.1"/>
    </source>
</evidence>
<accession>A0ABT2GCP4</accession>